<organism evidence="2 3">
    <name type="scientific">Kineosporia mesophila</name>
    <dbReference type="NCBI Taxonomy" id="566012"/>
    <lineage>
        <taxon>Bacteria</taxon>
        <taxon>Bacillati</taxon>
        <taxon>Actinomycetota</taxon>
        <taxon>Actinomycetes</taxon>
        <taxon>Kineosporiales</taxon>
        <taxon>Kineosporiaceae</taxon>
        <taxon>Kineosporia</taxon>
    </lineage>
</organism>
<dbReference type="Proteomes" id="UP001501074">
    <property type="component" value="Unassembled WGS sequence"/>
</dbReference>
<keyword evidence="3" id="KW-1185">Reference proteome</keyword>
<keyword evidence="1" id="KW-1133">Transmembrane helix</keyword>
<comment type="caution">
    <text evidence="2">The sequence shown here is derived from an EMBL/GenBank/DDBJ whole genome shotgun (WGS) entry which is preliminary data.</text>
</comment>
<protein>
    <submittedName>
        <fullName evidence="2">Uncharacterized protein</fullName>
    </submittedName>
</protein>
<keyword evidence="1" id="KW-0472">Membrane</keyword>
<evidence type="ECO:0000313" key="2">
    <source>
        <dbReference type="EMBL" id="GAA3614246.1"/>
    </source>
</evidence>
<evidence type="ECO:0000256" key="1">
    <source>
        <dbReference type="SAM" id="Phobius"/>
    </source>
</evidence>
<dbReference type="EMBL" id="BAAAZO010000005">
    <property type="protein sequence ID" value="GAA3614246.1"/>
    <property type="molecule type" value="Genomic_DNA"/>
</dbReference>
<gene>
    <name evidence="2" type="ORF">GCM10022223_33110</name>
</gene>
<keyword evidence="1" id="KW-0812">Transmembrane</keyword>
<proteinExistence type="predicted"/>
<evidence type="ECO:0000313" key="3">
    <source>
        <dbReference type="Proteomes" id="UP001501074"/>
    </source>
</evidence>
<feature type="transmembrane region" description="Helical" evidence="1">
    <location>
        <begin position="31"/>
        <end position="50"/>
    </location>
</feature>
<name>A0ABP6ZRG0_9ACTN</name>
<accession>A0ABP6ZRG0</accession>
<reference evidence="3" key="1">
    <citation type="journal article" date="2019" name="Int. J. Syst. Evol. Microbiol.">
        <title>The Global Catalogue of Microorganisms (GCM) 10K type strain sequencing project: providing services to taxonomists for standard genome sequencing and annotation.</title>
        <authorList>
            <consortium name="The Broad Institute Genomics Platform"/>
            <consortium name="The Broad Institute Genome Sequencing Center for Infectious Disease"/>
            <person name="Wu L."/>
            <person name="Ma J."/>
        </authorList>
    </citation>
    <scope>NUCLEOTIDE SEQUENCE [LARGE SCALE GENOMIC DNA]</scope>
    <source>
        <strain evidence="3">JCM 16902</strain>
    </source>
</reference>
<sequence length="67" mass="6920">MLGIAIGVPHAWMAFRTLNLGTGLSVSGIRLLQVALLLILVTLLAGLLPARRAIRLSPMMALGSGAA</sequence>